<sequence>MKRIGTSIDKLNSIRLLEIASDLDVWLALFGPTITGIQLHHPATAALELMPC</sequence>
<dbReference type="EMBL" id="AP005486">
    <property type="protein sequence ID" value="BAC80102.1"/>
    <property type="molecule type" value="Genomic_DNA"/>
</dbReference>
<protein>
    <submittedName>
        <fullName evidence="1">Uncharacterized protein</fullName>
    </submittedName>
</protein>
<reference evidence="3" key="3">
    <citation type="journal article" date="2005" name="Nature">
        <title>The map-based sequence of the rice genome.</title>
        <authorList>
            <consortium name="International rice genome sequencing project (IRGSP)"/>
            <person name="Matsumoto T."/>
            <person name="Wu J."/>
            <person name="Kanamori H."/>
            <person name="Katayose Y."/>
            <person name="Fujisawa M."/>
            <person name="Namiki N."/>
            <person name="Mizuno H."/>
            <person name="Yamamoto K."/>
            <person name="Antonio B.A."/>
            <person name="Baba T."/>
            <person name="Sakata K."/>
            <person name="Nagamura Y."/>
            <person name="Aoki H."/>
            <person name="Arikawa K."/>
            <person name="Arita K."/>
            <person name="Bito T."/>
            <person name="Chiden Y."/>
            <person name="Fujitsuka N."/>
            <person name="Fukunaka R."/>
            <person name="Hamada M."/>
            <person name="Harada C."/>
            <person name="Hayashi A."/>
            <person name="Hijishita S."/>
            <person name="Honda M."/>
            <person name="Hosokawa S."/>
            <person name="Ichikawa Y."/>
            <person name="Idonuma A."/>
            <person name="Iijima M."/>
            <person name="Ikeda M."/>
            <person name="Ikeno M."/>
            <person name="Ito K."/>
            <person name="Ito S."/>
            <person name="Ito T."/>
            <person name="Ito Y."/>
            <person name="Ito Y."/>
            <person name="Iwabuchi A."/>
            <person name="Kamiya K."/>
            <person name="Karasawa W."/>
            <person name="Kurita K."/>
            <person name="Katagiri S."/>
            <person name="Kikuta A."/>
            <person name="Kobayashi H."/>
            <person name="Kobayashi N."/>
            <person name="Machita K."/>
            <person name="Maehara T."/>
            <person name="Masukawa M."/>
            <person name="Mizubayashi T."/>
            <person name="Mukai Y."/>
            <person name="Nagasaki H."/>
            <person name="Nagata Y."/>
            <person name="Naito S."/>
            <person name="Nakashima M."/>
            <person name="Nakama Y."/>
            <person name="Nakamichi Y."/>
            <person name="Nakamura M."/>
            <person name="Meguro A."/>
            <person name="Negishi M."/>
            <person name="Ohta I."/>
            <person name="Ohta T."/>
            <person name="Okamoto M."/>
            <person name="Ono N."/>
            <person name="Saji S."/>
            <person name="Sakaguchi M."/>
            <person name="Sakai K."/>
            <person name="Shibata M."/>
            <person name="Shimokawa T."/>
            <person name="Song J."/>
            <person name="Takazaki Y."/>
            <person name="Terasawa K."/>
            <person name="Tsugane M."/>
            <person name="Tsuji K."/>
            <person name="Ueda S."/>
            <person name="Waki K."/>
            <person name="Yamagata H."/>
            <person name="Yamamoto M."/>
            <person name="Yamamoto S."/>
            <person name="Yamane H."/>
            <person name="Yoshiki S."/>
            <person name="Yoshihara R."/>
            <person name="Yukawa K."/>
            <person name="Zhong H."/>
            <person name="Yano M."/>
            <person name="Yuan Q."/>
            <person name="Ouyang S."/>
            <person name="Liu J."/>
            <person name="Jones K.M."/>
            <person name="Gansberger K."/>
            <person name="Moffat K."/>
            <person name="Hill J."/>
            <person name="Bera J."/>
            <person name="Fadrosh D."/>
            <person name="Jin S."/>
            <person name="Johri S."/>
            <person name="Kim M."/>
            <person name="Overton L."/>
            <person name="Reardon M."/>
            <person name="Tsitrin T."/>
            <person name="Vuong H."/>
            <person name="Weaver B."/>
            <person name="Ciecko A."/>
            <person name="Tallon L."/>
            <person name="Jackson J."/>
            <person name="Pai G."/>
            <person name="Aken S.V."/>
            <person name="Utterback T."/>
            <person name="Reidmuller S."/>
            <person name="Feldblyum T."/>
            <person name="Hsiao J."/>
            <person name="Zismann V."/>
            <person name="Iobst S."/>
            <person name="de Vazeille A.R."/>
            <person name="Buell C.R."/>
            <person name="Ying K."/>
            <person name="Li Y."/>
            <person name="Lu T."/>
            <person name="Huang Y."/>
            <person name="Zhao Q."/>
            <person name="Feng Q."/>
            <person name="Zhang L."/>
            <person name="Zhu J."/>
            <person name="Weng Q."/>
            <person name="Mu J."/>
            <person name="Lu Y."/>
            <person name="Fan D."/>
            <person name="Liu Y."/>
            <person name="Guan J."/>
            <person name="Zhang Y."/>
            <person name="Yu S."/>
            <person name="Liu X."/>
            <person name="Zhang Y."/>
            <person name="Hong G."/>
            <person name="Han B."/>
            <person name="Choisne N."/>
            <person name="Demange N."/>
            <person name="Orjeda G."/>
            <person name="Samain S."/>
            <person name="Cattolico L."/>
            <person name="Pelletier E."/>
            <person name="Couloux A."/>
            <person name="Segurens B."/>
            <person name="Wincker P."/>
            <person name="D'Hont A."/>
            <person name="Scarpelli C."/>
            <person name="Weissenbach J."/>
            <person name="Salanoubat M."/>
            <person name="Quetier F."/>
            <person name="Yu Y."/>
            <person name="Kim H.R."/>
            <person name="Rambo T."/>
            <person name="Currie J."/>
            <person name="Collura K."/>
            <person name="Luo M."/>
            <person name="Yang T."/>
            <person name="Ammiraju J.S.S."/>
            <person name="Engler F."/>
            <person name="Soderlund C."/>
            <person name="Wing R.A."/>
            <person name="Palmer L.E."/>
            <person name="de la Bastide M."/>
            <person name="Spiegel L."/>
            <person name="Nascimento L."/>
            <person name="Zutavern T."/>
            <person name="O'Shaughnessy A."/>
            <person name="Dike S."/>
            <person name="Dedhia N."/>
            <person name="Preston R."/>
            <person name="Balija V."/>
            <person name="McCombie W.R."/>
            <person name="Chow T."/>
            <person name="Chen H."/>
            <person name="Chung M."/>
            <person name="Chen C."/>
            <person name="Shaw J."/>
            <person name="Wu H."/>
            <person name="Hsiao K."/>
            <person name="Chao Y."/>
            <person name="Chu M."/>
            <person name="Cheng C."/>
            <person name="Hour A."/>
            <person name="Lee P."/>
            <person name="Lin S."/>
            <person name="Lin Y."/>
            <person name="Liou J."/>
            <person name="Liu S."/>
            <person name="Hsing Y."/>
            <person name="Raghuvanshi S."/>
            <person name="Mohanty A."/>
            <person name="Bharti A.K."/>
            <person name="Gaur A."/>
            <person name="Gupta V."/>
            <person name="Kumar D."/>
            <person name="Ravi V."/>
            <person name="Vij S."/>
            <person name="Kapur A."/>
            <person name="Khurana P."/>
            <person name="Khurana P."/>
            <person name="Khurana J.P."/>
            <person name="Tyagi A.K."/>
            <person name="Gaikwad K."/>
            <person name="Singh A."/>
            <person name="Dalal V."/>
            <person name="Srivastava S."/>
            <person name="Dixit A."/>
            <person name="Pal A.K."/>
            <person name="Ghazi I.A."/>
            <person name="Yadav M."/>
            <person name="Pandit A."/>
            <person name="Bhargava A."/>
            <person name="Sureshbabu K."/>
            <person name="Batra K."/>
            <person name="Sharma T.R."/>
            <person name="Mohapatra T."/>
            <person name="Singh N.K."/>
            <person name="Messing J."/>
            <person name="Nelson A.B."/>
            <person name="Fuks G."/>
            <person name="Kavchok S."/>
            <person name="Keizer G."/>
            <person name="Linton E."/>
            <person name="Llaca V."/>
            <person name="Song R."/>
            <person name="Tanyolac B."/>
            <person name="Young S."/>
            <person name="Ho-Il K."/>
            <person name="Hahn J.H."/>
            <person name="Sangsakoo G."/>
            <person name="Vanavichit A."/>
            <person name="de Mattos Luiz.A.T."/>
            <person name="Zimmer P.D."/>
            <person name="Malone G."/>
            <person name="Dellagostin O."/>
            <person name="de Oliveira A.C."/>
            <person name="Bevan M."/>
            <person name="Bancroft I."/>
            <person name="Minx P."/>
            <person name="Cordum H."/>
            <person name="Wilson R."/>
            <person name="Cheng Z."/>
            <person name="Jin W."/>
            <person name="Jiang J."/>
            <person name="Leong S.A."/>
            <person name="Iwama H."/>
            <person name="Gojobori T."/>
            <person name="Itoh T."/>
            <person name="Niimura Y."/>
            <person name="Fujii Y."/>
            <person name="Habara T."/>
            <person name="Sakai H."/>
            <person name="Sato Y."/>
            <person name="Wilson G."/>
            <person name="Kumar K."/>
            <person name="McCouch S."/>
            <person name="Juretic N."/>
            <person name="Hoen D."/>
            <person name="Wright S."/>
            <person name="Bruskiewich R."/>
            <person name="Bureau T."/>
            <person name="Miyao A."/>
            <person name="Hirochika H."/>
            <person name="Nishikawa T."/>
            <person name="Kadowaki K."/>
            <person name="Sugiura M."/>
            <person name="Burr B."/>
            <person name="Sasaki T."/>
        </authorList>
    </citation>
    <scope>NUCLEOTIDE SEQUENCE [LARGE SCALE GENOMIC DNA]</scope>
    <source>
        <strain evidence="3">cv. Nipponbare</strain>
    </source>
</reference>
<name>Q7X6Q3_ORYSJ</name>
<proteinExistence type="predicted"/>
<accession>Q7X6Q3</accession>
<reference evidence="3" key="4">
    <citation type="journal article" date="2008" name="Nucleic Acids Res.">
        <title>The rice annotation project database (RAP-DB): 2008 update.</title>
        <authorList>
            <consortium name="The rice annotation project (RAP)"/>
        </authorList>
    </citation>
    <scope>GENOME REANNOTATION</scope>
    <source>
        <strain evidence="3">cv. Nipponbare</strain>
    </source>
</reference>
<dbReference type="AlphaFoldDB" id="Q7X6Q3"/>
<reference evidence="2" key="2">
    <citation type="submission" date="2002-07" db="EMBL/GenBank/DDBJ databases">
        <title>Oryza sativa nipponbare(GA3) genomic DNA, chromosome 7, BAC clone:OJ1138_B05.</title>
        <authorList>
            <person name="Sasaki T."/>
            <person name="Matsumoto T."/>
            <person name="Katayose Y."/>
        </authorList>
    </citation>
    <scope>NUCLEOTIDE SEQUENCE</scope>
</reference>
<evidence type="ECO:0000313" key="3">
    <source>
        <dbReference type="Proteomes" id="UP000000763"/>
    </source>
</evidence>
<organism evidence="1 3">
    <name type="scientific">Oryza sativa subsp. japonica</name>
    <name type="common">Rice</name>
    <dbReference type="NCBI Taxonomy" id="39947"/>
    <lineage>
        <taxon>Eukaryota</taxon>
        <taxon>Viridiplantae</taxon>
        <taxon>Streptophyta</taxon>
        <taxon>Embryophyta</taxon>
        <taxon>Tracheophyta</taxon>
        <taxon>Spermatophyta</taxon>
        <taxon>Magnoliopsida</taxon>
        <taxon>Liliopsida</taxon>
        <taxon>Poales</taxon>
        <taxon>Poaceae</taxon>
        <taxon>BOP clade</taxon>
        <taxon>Oryzoideae</taxon>
        <taxon>Oryzeae</taxon>
        <taxon>Oryzinae</taxon>
        <taxon>Oryza</taxon>
        <taxon>Oryza sativa</taxon>
    </lineage>
</organism>
<evidence type="ECO:0000313" key="1">
    <source>
        <dbReference type="EMBL" id="BAC80095.1"/>
    </source>
</evidence>
<reference evidence="1" key="1">
    <citation type="submission" date="2002-05" db="EMBL/GenBank/DDBJ databases">
        <title>Oryza sativa nipponbare(GA3) genomic DNA, chromosome 7, BAC clone:OJ1513_F02.</title>
        <authorList>
            <person name="Sasaki T."/>
            <person name="Matsumoto T."/>
            <person name="Katayose Y."/>
        </authorList>
    </citation>
    <scope>NUCLEOTIDE SEQUENCE</scope>
</reference>
<dbReference type="EMBL" id="AP005244">
    <property type="protein sequence ID" value="BAC80095.1"/>
    <property type="molecule type" value="Genomic_DNA"/>
</dbReference>
<gene>
    <name evidence="1" type="primary">OJ1513_F02.135</name>
    <name evidence="2" type="synonym">OJ1138_B05.101</name>
</gene>
<evidence type="ECO:0000313" key="2">
    <source>
        <dbReference type="EMBL" id="BAC80102.1"/>
    </source>
</evidence>
<dbReference type="Proteomes" id="UP000000763">
    <property type="component" value="Chromosome 7"/>
</dbReference>